<organism evidence="2 3">
    <name type="scientific">Nibricoccus aquaticus</name>
    <dbReference type="NCBI Taxonomy" id="2576891"/>
    <lineage>
        <taxon>Bacteria</taxon>
        <taxon>Pseudomonadati</taxon>
        <taxon>Verrucomicrobiota</taxon>
        <taxon>Opitutia</taxon>
        <taxon>Opitutales</taxon>
        <taxon>Opitutaceae</taxon>
        <taxon>Nibricoccus</taxon>
    </lineage>
</organism>
<reference evidence="2 3" key="1">
    <citation type="submission" date="2017-09" db="EMBL/GenBank/DDBJ databases">
        <title>Complete genome sequence of Verrucomicrobial strain HZ-65, isolated from freshwater.</title>
        <authorList>
            <person name="Choi A."/>
        </authorList>
    </citation>
    <scope>NUCLEOTIDE SEQUENCE [LARGE SCALE GENOMIC DNA]</scope>
    <source>
        <strain evidence="2 3">HZ-65</strain>
    </source>
</reference>
<accession>A0A290Q6A3</accession>
<name>A0A290Q6A3_9BACT</name>
<evidence type="ECO:0000313" key="2">
    <source>
        <dbReference type="EMBL" id="ATC64014.1"/>
    </source>
</evidence>
<gene>
    <name evidence="2" type="ORF">CMV30_08665</name>
</gene>
<proteinExistence type="predicted"/>
<keyword evidence="3" id="KW-1185">Reference proteome</keyword>
<evidence type="ECO:0000256" key="1">
    <source>
        <dbReference type="SAM" id="SignalP"/>
    </source>
</evidence>
<dbReference type="Proteomes" id="UP000217265">
    <property type="component" value="Chromosome"/>
</dbReference>
<sequence length="785" mass="85711">MRFMDPFSLVRSLQLAAAVALLPAAALAQTGAPTEPNPLNAVRRELSPDALFYTYIDFEGGWGQVGRELSDTLKASSFADKPIDLPGAFEAIGLSQIRAIGLSSDAVPGGYDNRFFLYTPTGRAGVFSLFPGKPQPFQAAQFAPADADLVLDLRLDLPALIKTVESVAVKFTGEKEVADELLKLLAQSEEKGLTELIAYQGRAIVIVRMHPQDQIERRAAEFSFKLPFDVFARIETGGKHIAKTLAADSDWLREEKNGRTYFTRKPTDDVPPEDFAIILDGDSIAIASTPFSDECLAKTGALAADPAYLQALADSASEGHVLFYMTPKFFTSVRNASKMLFLTSSFASRSYKDALIANQLMSMLPMIDKPLTSVLVARDDGILIRGRSIESLKASLPAVSLLTPDFLGRIATYAAKAWVIDDARRHETERAQKEFAPQLQQVGEAAQKFFAANPEAESVTLTALKAALPNEKLPDFSTVSSTEVEVLRASDIVILEHNTLGSIQHLMPITNAQRATIEKNLRAIDGAALESMLAEGSGYAYAGTLIDAGWIEPKPISLLGEDYTSVSPTLTEPRLTITTRGNQEIAITREPKALAQVRRSIAERQLHVERNLAKAHEAARRYFEASPEEYAVSFDDLAKKDLKPELTPIIGENYSDLSFTRDSTSTSLTHPRFGRVIYTEPPSPKLVTALRERLQKLERAASAYFAKNPKAELVVSGEIYEDPVPAIDTATHDDAAMPVVSTSDAPTSAATPDLSALVIRRDYETIKASLESGYEVTVPRTKPKR</sequence>
<protein>
    <recommendedName>
        <fullName evidence="4">PpiC domain-containing protein</fullName>
    </recommendedName>
</protein>
<dbReference type="EMBL" id="CP023344">
    <property type="protein sequence ID" value="ATC64014.1"/>
    <property type="molecule type" value="Genomic_DNA"/>
</dbReference>
<keyword evidence="1" id="KW-0732">Signal</keyword>
<evidence type="ECO:0000313" key="3">
    <source>
        <dbReference type="Proteomes" id="UP000217265"/>
    </source>
</evidence>
<dbReference type="KEGG" id="vbh:CMV30_08665"/>
<evidence type="ECO:0008006" key="4">
    <source>
        <dbReference type="Google" id="ProtNLM"/>
    </source>
</evidence>
<feature type="signal peptide" evidence="1">
    <location>
        <begin position="1"/>
        <end position="28"/>
    </location>
</feature>
<dbReference type="AlphaFoldDB" id="A0A290Q6A3"/>
<feature type="chain" id="PRO_5012086830" description="PpiC domain-containing protein" evidence="1">
    <location>
        <begin position="29"/>
        <end position="785"/>
    </location>
</feature>